<proteinExistence type="predicted"/>
<dbReference type="Proteomes" id="UP000194003">
    <property type="component" value="Unassembled WGS sequence"/>
</dbReference>
<dbReference type="STRING" id="1434232.MAIT1_00938"/>
<evidence type="ECO:0000256" key="1">
    <source>
        <dbReference type="SAM" id="MobiDB-lite"/>
    </source>
</evidence>
<dbReference type="EMBL" id="LVJN01000021">
    <property type="protein sequence ID" value="OSM00422.1"/>
    <property type="molecule type" value="Genomic_DNA"/>
</dbReference>
<dbReference type="RefSeq" id="WP_085447102.1">
    <property type="nucleotide sequence ID" value="NZ_LVJN01000021.1"/>
</dbReference>
<evidence type="ECO:0000313" key="3">
    <source>
        <dbReference type="Proteomes" id="UP000194003"/>
    </source>
</evidence>
<protein>
    <submittedName>
        <fullName evidence="2">Uncharacterized protein</fullName>
    </submittedName>
</protein>
<name>A0A1Y2K2K6_9PROT</name>
<dbReference type="AlphaFoldDB" id="A0A1Y2K2K6"/>
<accession>A0A1Y2K2K6</accession>
<keyword evidence="3" id="KW-1185">Reference proteome</keyword>
<comment type="caution">
    <text evidence="2">The sequence shown here is derived from an EMBL/GenBank/DDBJ whole genome shotgun (WGS) entry which is preliminary data.</text>
</comment>
<feature type="compositionally biased region" description="Acidic residues" evidence="1">
    <location>
        <begin position="1"/>
        <end position="14"/>
    </location>
</feature>
<reference evidence="2 3" key="1">
    <citation type="journal article" date="2016" name="BMC Genomics">
        <title>Combined genomic and structural analyses of a cultured magnetotactic bacterium reveals its niche adaptation to a dynamic environment.</title>
        <authorList>
            <person name="Araujo A.C."/>
            <person name="Morillo V."/>
            <person name="Cypriano J."/>
            <person name="Teixeira L.C."/>
            <person name="Leao P."/>
            <person name="Lyra S."/>
            <person name="Almeida L.G."/>
            <person name="Bazylinski D.A."/>
            <person name="Vasconcellos A.T."/>
            <person name="Abreu F."/>
            <person name="Lins U."/>
        </authorList>
    </citation>
    <scope>NUCLEOTIDE SEQUENCE [LARGE SCALE GENOMIC DNA]</scope>
    <source>
        <strain evidence="2 3">IT-1</strain>
    </source>
</reference>
<gene>
    <name evidence="2" type="ORF">MAIT1_00938</name>
</gene>
<dbReference type="OrthoDB" id="7252070at2"/>
<organism evidence="2 3">
    <name type="scientific">Magnetofaba australis IT-1</name>
    <dbReference type="NCBI Taxonomy" id="1434232"/>
    <lineage>
        <taxon>Bacteria</taxon>
        <taxon>Pseudomonadati</taxon>
        <taxon>Pseudomonadota</taxon>
        <taxon>Magnetococcia</taxon>
        <taxon>Magnetococcales</taxon>
        <taxon>Magnetococcaceae</taxon>
        <taxon>Magnetofaba</taxon>
    </lineage>
</organism>
<evidence type="ECO:0000313" key="2">
    <source>
        <dbReference type="EMBL" id="OSM00422.1"/>
    </source>
</evidence>
<sequence>MSPDVEEPADETEAHDEAFAQSTAESYRATRQTIIRELIDYSLLSSYQKFRKNRVEYPFVPRATLRPGSVVPTKEHELHNHALVVLLANHLPKSLRKHFRCREGNRVIKKNIAAVAPDLPNLEAFDPASKKADHPDFPALVRMLIPLDFALLVQRDEEDPEHYLTHFHVKIERLTDMALRAMALHLGYVERSLYEQGESFVDQFERKFFEYFNYYHNAAGRRSASALAAQLLTFGGQCADIFSTSQQDRRFTVLSCNAEKQDVEIEQYILLALEDEECKLLKGWGKEHGLNIRNDYLVSPNGPPVAVLRVRYQHTEAATPNPDGGLKEWAPREKWIRISEEALIPLKPEVSACINYPVAYKRNEGIECIEWRVLG</sequence>
<feature type="region of interest" description="Disordered" evidence="1">
    <location>
        <begin position="1"/>
        <end position="24"/>
    </location>
</feature>